<comment type="similarity">
    <text evidence="2">Belongs to the Leviviricetes maturation protein family.</text>
</comment>
<dbReference type="InterPro" id="IPR005563">
    <property type="entry name" value="A_protein"/>
</dbReference>
<evidence type="ECO:0000313" key="3">
    <source>
        <dbReference type="EMBL" id="APG77278.1"/>
    </source>
</evidence>
<sequence length="335" mass="37952">MRERFRTTNGTVIYKDGSRQSLTEVREYMLDQVDGPKAHSPVLHLRYDKLASGLLPSGDKLDQFSDLPVLLRATEAIAQLVQEVPARPPKFIRNNRFDLVPFLAELDDTLAMFSLKFIKRFSYGALTWGIIPFLSDVRSLADSYSDIINGYENIFRSPHSVETVRANRKFTFDNVFNDYTGLACEASGIIRVNGTASANLTLAREKVNKLYFLLDEVGFNPDAAAVWDAIPLSFLVDYFVNIGEALEGLHPRGWANYEWNAIGYHTFKAQFRHQVRTPSGLNSGLWAAGKLFIRTGYTPIKVSTAVENKKLVFKSPSLQQWFNVLYLSTFLKKVF</sequence>
<keyword evidence="1" id="KW-1160">Virus entry into host cell</keyword>
<evidence type="ECO:0008006" key="4">
    <source>
        <dbReference type="Google" id="ProtNLM"/>
    </source>
</evidence>
<proteinExistence type="inferred from homology"/>
<keyword evidence="1" id="KW-0946">Virion</keyword>
<name>A0A1L3KIN0_9VIRU</name>
<organism evidence="3">
    <name type="scientific">Wenzhou levi-like virus 1</name>
    <dbReference type="NCBI Taxonomy" id="1923567"/>
    <lineage>
        <taxon>Viruses</taxon>
        <taxon>Riboviria</taxon>
    </lineage>
</organism>
<reference evidence="3" key="1">
    <citation type="journal article" date="2016" name="Nature">
        <title>Redefining the invertebrate RNA virosphere.</title>
        <authorList>
            <person name="Shi M."/>
            <person name="Lin X.D."/>
            <person name="Tian J.H."/>
            <person name="Chen L.J."/>
            <person name="Chen X."/>
            <person name="Li C.X."/>
            <person name="Qin X.C."/>
            <person name="Li J."/>
            <person name="Cao J.P."/>
            <person name="Eden J.S."/>
            <person name="Buchmann J."/>
            <person name="Wang W."/>
            <person name="Xu J."/>
            <person name="Holmes E.C."/>
            <person name="Zhang Y.Z."/>
        </authorList>
    </citation>
    <scope>NUCLEOTIDE SEQUENCE</scope>
    <source>
        <strain evidence="3">WZFSL78350</strain>
    </source>
</reference>
<dbReference type="GO" id="GO:0039666">
    <property type="term" value="P:virion attachment to host cell pilus"/>
    <property type="evidence" value="ECO:0007669"/>
    <property type="project" value="UniProtKB-KW"/>
</dbReference>
<keyword evidence="1" id="KW-1175">Viral attachment to host cell pilus</keyword>
<accession>A0A1L3KIN0</accession>
<keyword evidence="1" id="KW-1161">Viral attachment to host cell</keyword>
<evidence type="ECO:0000256" key="2">
    <source>
        <dbReference type="ARBA" id="ARBA00035110"/>
    </source>
</evidence>
<protein>
    <recommendedName>
        <fullName evidence="4">Maturation protein</fullName>
    </recommendedName>
</protein>
<dbReference type="Pfam" id="PF03863">
    <property type="entry name" value="Phage_mat-A"/>
    <property type="match status" value="1"/>
</dbReference>
<dbReference type="EMBL" id="KX883612">
    <property type="protein sequence ID" value="APG77278.1"/>
    <property type="molecule type" value="Genomic_RNA"/>
</dbReference>
<evidence type="ECO:0000256" key="1">
    <source>
        <dbReference type="ARBA" id="ARBA00023104"/>
    </source>
</evidence>
<keyword evidence="1" id="KW-0945">Host-virus interaction</keyword>